<reference evidence="2 3" key="1">
    <citation type="journal article" date="2019" name="Commun. Biol.">
        <title>The bagworm genome reveals a unique fibroin gene that provides high tensile strength.</title>
        <authorList>
            <person name="Kono N."/>
            <person name="Nakamura H."/>
            <person name="Ohtoshi R."/>
            <person name="Tomita M."/>
            <person name="Numata K."/>
            <person name="Arakawa K."/>
        </authorList>
    </citation>
    <scope>NUCLEOTIDE SEQUENCE [LARGE SCALE GENOMIC DNA]</scope>
</reference>
<feature type="region of interest" description="Disordered" evidence="1">
    <location>
        <begin position="59"/>
        <end position="99"/>
    </location>
</feature>
<gene>
    <name evidence="2" type="ORF">EVAR_4002_1</name>
</gene>
<name>A0A4C1T693_EUMVA</name>
<feature type="region of interest" description="Disordered" evidence="1">
    <location>
        <begin position="1"/>
        <end position="26"/>
    </location>
</feature>
<evidence type="ECO:0000313" key="3">
    <source>
        <dbReference type="Proteomes" id="UP000299102"/>
    </source>
</evidence>
<dbReference type="Proteomes" id="UP000299102">
    <property type="component" value="Unassembled WGS sequence"/>
</dbReference>
<feature type="compositionally biased region" description="Basic and acidic residues" evidence="1">
    <location>
        <begin position="67"/>
        <end position="85"/>
    </location>
</feature>
<organism evidence="2 3">
    <name type="scientific">Eumeta variegata</name>
    <name type="common">Bagworm moth</name>
    <name type="synonym">Eumeta japonica</name>
    <dbReference type="NCBI Taxonomy" id="151549"/>
    <lineage>
        <taxon>Eukaryota</taxon>
        <taxon>Metazoa</taxon>
        <taxon>Ecdysozoa</taxon>
        <taxon>Arthropoda</taxon>
        <taxon>Hexapoda</taxon>
        <taxon>Insecta</taxon>
        <taxon>Pterygota</taxon>
        <taxon>Neoptera</taxon>
        <taxon>Endopterygota</taxon>
        <taxon>Lepidoptera</taxon>
        <taxon>Glossata</taxon>
        <taxon>Ditrysia</taxon>
        <taxon>Tineoidea</taxon>
        <taxon>Psychidae</taxon>
        <taxon>Oiketicinae</taxon>
        <taxon>Eumeta</taxon>
    </lineage>
</organism>
<dbReference type="AlphaFoldDB" id="A0A4C1T693"/>
<feature type="compositionally biased region" description="Basic and acidic residues" evidence="1">
    <location>
        <begin position="17"/>
        <end position="26"/>
    </location>
</feature>
<sequence>MEPQKRKTLLGAQLRQQKREKEVKKEKMEGSFMKFLGKLENKETECQEDIEVALTSTALNQEAMDVTQEKDIRPSEGESSKTREDNPEEPVSSLSSSVI</sequence>
<evidence type="ECO:0000256" key="1">
    <source>
        <dbReference type="SAM" id="MobiDB-lite"/>
    </source>
</evidence>
<protein>
    <submittedName>
        <fullName evidence="2">Uncharacterized protein</fullName>
    </submittedName>
</protein>
<proteinExistence type="predicted"/>
<dbReference type="EMBL" id="BGZK01000034">
    <property type="protein sequence ID" value="GBP09110.1"/>
    <property type="molecule type" value="Genomic_DNA"/>
</dbReference>
<evidence type="ECO:0000313" key="2">
    <source>
        <dbReference type="EMBL" id="GBP09110.1"/>
    </source>
</evidence>
<keyword evidence="3" id="KW-1185">Reference proteome</keyword>
<accession>A0A4C1T693</accession>
<comment type="caution">
    <text evidence="2">The sequence shown here is derived from an EMBL/GenBank/DDBJ whole genome shotgun (WGS) entry which is preliminary data.</text>
</comment>